<accession>A0A0E9SM44</accession>
<reference evidence="1" key="1">
    <citation type="submission" date="2014-11" db="EMBL/GenBank/DDBJ databases">
        <authorList>
            <person name="Amaro Gonzalez C."/>
        </authorList>
    </citation>
    <scope>NUCLEOTIDE SEQUENCE</scope>
</reference>
<sequence length="34" mass="4075">MRTRKISMDEKQVICKLRKQKNLLRIAQKLDSDS</sequence>
<reference evidence="1" key="2">
    <citation type="journal article" date="2015" name="Fish Shellfish Immunol.">
        <title>Early steps in the European eel (Anguilla anguilla)-Vibrio vulnificus interaction in the gills: Role of the RtxA13 toxin.</title>
        <authorList>
            <person name="Callol A."/>
            <person name="Pajuelo D."/>
            <person name="Ebbesson L."/>
            <person name="Teles M."/>
            <person name="MacKenzie S."/>
            <person name="Amaro C."/>
        </authorList>
    </citation>
    <scope>NUCLEOTIDE SEQUENCE</scope>
</reference>
<dbReference type="EMBL" id="GBXM01066852">
    <property type="protein sequence ID" value="JAH41725.1"/>
    <property type="molecule type" value="Transcribed_RNA"/>
</dbReference>
<evidence type="ECO:0000313" key="1">
    <source>
        <dbReference type="EMBL" id="JAH41725.1"/>
    </source>
</evidence>
<dbReference type="AlphaFoldDB" id="A0A0E9SM44"/>
<organism evidence="1">
    <name type="scientific">Anguilla anguilla</name>
    <name type="common">European freshwater eel</name>
    <name type="synonym">Muraena anguilla</name>
    <dbReference type="NCBI Taxonomy" id="7936"/>
    <lineage>
        <taxon>Eukaryota</taxon>
        <taxon>Metazoa</taxon>
        <taxon>Chordata</taxon>
        <taxon>Craniata</taxon>
        <taxon>Vertebrata</taxon>
        <taxon>Euteleostomi</taxon>
        <taxon>Actinopterygii</taxon>
        <taxon>Neopterygii</taxon>
        <taxon>Teleostei</taxon>
        <taxon>Anguilliformes</taxon>
        <taxon>Anguillidae</taxon>
        <taxon>Anguilla</taxon>
    </lineage>
</organism>
<name>A0A0E9SM44_ANGAN</name>
<proteinExistence type="predicted"/>
<protein>
    <submittedName>
        <fullName evidence="1">Uncharacterized protein</fullName>
    </submittedName>
</protein>